<dbReference type="AlphaFoldDB" id="A0A382PSH1"/>
<protein>
    <submittedName>
        <fullName evidence="2">Uncharacterized protein</fullName>
    </submittedName>
</protein>
<keyword evidence="1" id="KW-0812">Transmembrane</keyword>
<accession>A0A382PSH1</accession>
<feature type="non-terminal residue" evidence="2">
    <location>
        <position position="178"/>
    </location>
</feature>
<reference evidence="2" key="1">
    <citation type="submission" date="2018-05" db="EMBL/GenBank/DDBJ databases">
        <authorList>
            <person name="Lanie J.A."/>
            <person name="Ng W.-L."/>
            <person name="Kazmierczak K.M."/>
            <person name="Andrzejewski T.M."/>
            <person name="Davidsen T.M."/>
            <person name="Wayne K.J."/>
            <person name="Tettelin H."/>
            <person name="Glass J.I."/>
            <person name="Rusch D."/>
            <person name="Podicherti R."/>
            <person name="Tsui H.-C.T."/>
            <person name="Winkler M.E."/>
        </authorList>
    </citation>
    <scope>NUCLEOTIDE SEQUENCE</scope>
</reference>
<feature type="transmembrane region" description="Helical" evidence="1">
    <location>
        <begin position="6"/>
        <end position="39"/>
    </location>
</feature>
<name>A0A382PSH1_9ZZZZ</name>
<gene>
    <name evidence="2" type="ORF">METZ01_LOCUS327795</name>
</gene>
<evidence type="ECO:0000256" key="1">
    <source>
        <dbReference type="SAM" id="Phobius"/>
    </source>
</evidence>
<proteinExistence type="predicted"/>
<evidence type="ECO:0000313" key="2">
    <source>
        <dbReference type="EMBL" id="SVC74941.1"/>
    </source>
</evidence>
<organism evidence="2">
    <name type="scientific">marine metagenome</name>
    <dbReference type="NCBI Taxonomy" id="408172"/>
    <lineage>
        <taxon>unclassified sequences</taxon>
        <taxon>metagenomes</taxon>
        <taxon>ecological metagenomes</taxon>
    </lineage>
</organism>
<keyword evidence="1" id="KW-0472">Membrane</keyword>
<keyword evidence="1" id="KW-1133">Transmembrane helix</keyword>
<sequence>MTDPIALLLLGIGVVIVSILWLRLHAFLALALAALVVGFLTPKAHLLRHGLESAGFHPDGNATAQGDVVTFPIPQKKKSSMREGLHMVAKRMEGNATESLLVGELEVRRILKDGKRRIAEAEVLRLEPGYALRGTDVLLTEPAELTASTNAKKSAGTLVAEGFGRTCAKVGIIIAMAA</sequence>
<dbReference type="EMBL" id="UINC01108670">
    <property type="protein sequence ID" value="SVC74941.1"/>
    <property type="molecule type" value="Genomic_DNA"/>
</dbReference>